<dbReference type="Proteomes" id="UP000321393">
    <property type="component" value="Unassembled WGS sequence"/>
</dbReference>
<evidence type="ECO:0000313" key="4">
    <source>
        <dbReference type="Proteomes" id="UP000321393"/>
    </source>
</evidence>
<dbReference type="PANTHER" id="PTHR32108">
    <property type="entry name" value="DNA-DIRECTED RNA POLYMERASE SUBUNIT ALPHA"/>
    <property type="match status" value="1"/>
</dbReference>
<evidence type="ECO:0000259" key="2">
    <source>
        <dbReference type="Pfam" id="PF03732"/>
    </source>
</evidence>
<dbReference type="Pfam" id="PF03732">
    <property type="entry name" value="Retrotrans_gag"/>
    <property type="match status" value="1"/>
</dbReference>
<organism evidence="3 4">
    <name type="scientific">Cucumis melo var. makuwa</name>
    <name type="common">Oriental melon</name>
    <dbReference type="NCBI Taxonomy" id="1194695"/>
    <lineage>
        <taxon>Eukaryota</taxon>
        <taxon>Viridiplantae</taxon>
        <taxon>Streptophyta</taxon>
        <taxon>Embryophyta</taxon>
        <taxon>Tracheophyta</taxon>
        <taxon>Spermatophyta</taxon>
        <taxon>Magnoliopsida</taxon>
        <taxon>eudicotyledons</taxon>
        <taxon>Gunneridae</taxon>
        <taxon>Pentapetalae</taxon>
        <taxon>rosids</taxon>
        <taxon>fabids</taxon>
        <taxon>Cucurbitales</taxon>
        <taxon>Cucurbitaceae</taxon>
        <taxon>Benincaseae</taxon>
        <taxon>Cucumis</taxon>
    </lineage>
</organism>
<dbReference type="AlphaFoldDB" id="A0A5A7ULI2"/>
<dbReference type="PANTHER" id="PTHR32108:SF9">
    <property type="entry name" value="REVERSE TRANSCRIPTASE RNASE H-LIKE DOMAIN-CONTAINING PROTEIN"/>
    <property type="match status" value="1"/>
</dbReference>
<dbReference type="OrthoDB" id="998149at2759"/>
<evidence type="ECO:0000256" key="1">
    <source>
        <dbReference type="SAM" id="MobiDB-lite"/>
    </source>
</evidence>
<comment type="caution">
    <text evidence="3">The sequence shown here is derived from an EMBL/GenBank/DDBJ whole genome shotgun (WGS) entry which is preliminary data.</text>
</comment>
<sequence>MLAAPRRLGYVATAWRLHWGHKVQAVRQDVEGLKDQLAKILELLTTGRGKSVTGISSQVEVDLNQVLEDMPAYPQGFTPQRSSSPCMTYPTQNPNPITQQENHVSDPMSTPITESGKKISEEQGSRKRLEFLEERLRAIKGADMYGSIDATQLCLISDVVIPPKFKTPDFEKYNGTTCPKSHLVMYCRKMSAYAHDNKLLIHCFQDSLVGPASRWYMQLDGSQVHRWKDLADSFLKQYKYNIDMAPDRLDLQRMEKKNVETFKEYAQRWRELAAQVQPPLTDKELMAMFINTLRAPYYDRMVGSASTNFSDVITIGERIEFGVKNGRISDPASEIRRMMTPKKKEEEIHELSSTQRVVHVSSPIVGQTNYSYSYQNGGKSPFSQATQRNARNSWKQTYFDPIPMSYTELLPQLLKSHQVAIVPQEPLQPPYPKWYDPNVKCEYHAGVVGHSTENCFPLKAKVQSLVKAGWLKFKKIEEESDVNQNPLPNHEGPAINIVDTFTERYKNKVCDVTTSMNTLFQILRRAGYLSPRFNNDEGEKFGCANEKQCLFHPEIDDHFIEDCCEFKNEVQKLMDAKILLVGQMSMQEIEVDMIIDKETSNDTSITVISKNTISPNLLVSQFPPKFELNNWEIKRTLKVTKGSQKGTKVEGDIDDVIDFEVSICNLKQNIEVDGYDISPELLRLIEQEIGLCHINYQETLKVINLGTLEEVKEV</sequence>
<evidence type="ECO:0000313" key="3">
    <source>
        <dbReference type="EMBL" id="KAA0055146.1"/>
    </source>
</evidence>
<name>A0A5A7ULI2_CUCMM</name>
<feature type="compositionally biased region" description="Basic and acidic residues" evidence="1">
    <location>
        <begin position="115"/>
        <end position="124"/>
    </location>
</feature>
<proteinExistence type="predicted"/>
<feature type="compositionally biased region" description="Polar residues" evidence="1">
    <location>
        <begin position="99"/>
        <end position="113"/>
    </location>
</feature>
<reference evidence="3 4" key="1">
    <citation type="submission" date="2019-08" db="EMBL/GenBank/DDBJ databases">
        <title>Draft genome sequences of two oriental melons (Cucumis melo L. var makuwa).</title>
        <authorList>
            <person name="Kwon S.-Y."/>
        </authorList>
    </citation>
    <scope>NUCLEOTIDE SEQUENCE [LARGE SCALE GENOMIC DNA]</scope>
    <source>
        <strain evidence="4">cv. SW 3</strain>
        <tissue evidence="3">Leaf</tissue>
    </source>
</reference>
<accession>A0A5A7ULI2</accession>
<dbReference type="InterPro" id="IPR005162">
    <property type="entry name" value="Retrotrans_gag_dom"/>
</dbReference>
<dbReference type="EMBL" id="SSTE01008566">
    <property type="protein sequence ID" value="KAA0055146.1"/>
    <property type="molecule type" value="Genomic_DNA"/>
</dbReference>
<gene>
    <name evidence="3" type="ORF">E6C27_scaffold231G00770</name>
</gene>
<feature type="region of interest" description="Disordered" evidence="1">
    <location>
        <begin position="99"/>
        <end position="124"/>
    </location>
</feature>
<feature type="domain" description="Retrotransposon gag" evidence="2">
    <location>
        <begin position="207"/>
        <end position="294"/>
    </location>
</feature>
<protein>
    <recommendedName>
        <fullName evidence="2">Retrotransposon gag domain-containing protein</fullName>
    </recommendedName>
</protein>